<comment type="caution">
    <text evidence="1">The sequence shown here is derived from an EMBL/GenBank/DDBJ whole genome shotgun (WGS) entry which is preliminary data.</text>
</comment>
<gene>
    <name evidence="1" type="ORF">E3T53_07060</name>
</gene>
<organism evidence="1 2">
    <name type="scientific">Cryobacterium psychrophilum</name>
    <dbReference type="NCBI Taxonomy" id="41988"/>
    <lineage>
        <taxon>Bacteria</taxon>
        <taxon>Bacillati</taxon>
        <taxon>Actinomycetota</taxon>
        <taxon>Actinomycetes</taxon>
        <taxon>Micrococcales</taxon>
        <taxon>Microbacteriaceae</taxon>
        <taxon>Cryobacterium</taxon>
    </lineage>
</organism>
<dbReference type="OrthoDB" id="3215033at2"/>
<evidence type="ECO:0000313" key="1">
    <source>
        <dbReference type="EMBL" id="TFD79764.1"/>
    </source>
</evidence>
<dbReference type="InterPro" id="IPR021408">
    <property type="entry name" value="DUF3046"/>
</dbReference>
<evidence type="ECO:0000313" key="2">
    <source>
        <dbReference type="Proteomes" id="UP000298218"/>
    </source>
</evidence>
<accession>A0A4Y8KRT4</accession>
<name>A0A4Y8KRT4_9MICO</name>
<dbReference type="AlphaFoldDB" id="A0A4Y8KRT4"/>
<proteinExistence type="predicted"/>
<protein>
    <submittedName>
        <fullName evidence="1">DUF3046 domain-containing protein</fullName>
    </submittedName>
</protein>
<dbReference type="Proteomes" id="UP000298218">
    <property type="component" value="Unassembled WGS sequence"/>
</dbReference>
<keyword evidence="2" id="KW-1185">Reference proteome</keyword>
<dbReference type="EMBL" id="SOHQ01000021">
    <property type="protein sequence ID" value="TFD79764.1"/>
    <property type="molecule type" value="Genomic_DNA"/>
</dbReference>
<sequence>MRLSEFRRAVADEFGQAYGNVLTRDLVLGPLSGRTADAALEAGVPARDVWLALCAETDVPAGRRHGAGLPAARH</sequence>
<reference evidence="1 2" key="1">
    <citation type="submission" date="2019-03" db="EMBL/GenBank/DDBJ databases">
        <title>Genomics of glacier-inhabiting Cryobacterium strains.</title>
        <authorList>
            <person name="Liu Q."/>
            <person name="Xin Y.-H."/>
        </authorList>
    </citation>
    <scope>NUCLEOTIDE SEQUENCE [LARGE SCALE GENOMIC DNA]</scope>
    <source>
        <strain evidence="1 2">CGMCC 1.4292</strain>
    </source>
</reference>
<dbReference type="Pfam" id="PF11248">
    <property type="entry name" value="DUF3046"/>
    <property type="match status" value="1"/>
</dbReference>
<dbReference type="RefSeq" id="WP_134172022.1">
    <property type="nucleotide sequence ID" value="NZ_SODI01000001.1"/>
</dbReference>